<feature type="chain" id="PRO_5029608798" description="Glycoside hydrolase family 5 domain-containing protein" evidence="5">
    <location>
        <begin position="26"/>
        <end position="635"/>
    </location>
</feature>
<keyword evidence="2 3" id="KW-0326">Glycosidase</keyword>
<gene>
    <name evidence="7" type="ORF">Smic_57830</name>
</gene>
<evidence type="ECO:0000256" key="5">
    <source>
        <dbReference type="SAM" id="SignalP"/>
    </source>
</evidence>
<dbReference type="InterPro" id="IPR017853">
    <property type="entry name" value="GH"/>
</dbReference>
<dbReference type="GO" id="GO:0004553">
    <property type="term" value="F:hydrolase activity, hydrolyzing O-glycosyl compounds"/>
    <property type="evidence" value="ECO:0007669"/>
    <property type="project" value="InterPro"/>
</dbReference>
<dbReference type="Proteomes" id="UP000498740">
    <property type="component" value="Unassembled WGS sequence"/>
</dbReference>
<feature type="region of interest" description="Disordered" evidence="4">
    <location>
        <begin position="72"/>
        <end position="103"/>
    </location>
</feature>
<name>A0A7J0CZM9_STRMI</name>
<dbReference type="SUPFAM" id="SSF51445">
    <property type="entry name" value="(Trans)glycosidases"/>
    <property type="match status" value="1"/>
</dbReference>
<dbReference type="AlphaFoldDB" id="A0A7J0CZM9"/>
<feature type="domain" description="Glycoside hydrolase family 5" evidence="6">
    <location>
        <begin position="109"/>
        <end position="403"/>
    </location>
</feature>
<dbReference type="GO" id="GO:0000272">
    <property type="term" value="P:polysaccharide catabolic process"/>
    <property type="evidence" value="ECO:0007669"/>
    <property type="project" value="InterPro"/>
</dbReference>
<evidence type="ECO:0000256" key="1">
    <source>
        <dbReference type="ARBA" id="ARBA00022801"/>
    </source>
</evidence>
<evidence type="ECO:0000313" key="7">
    <source>
        <dbReference type="EMBL" id="GFN07227.1"/>
    </source>
</evidence>
<dbReference type="RefSeq" id="WP_032758610.1">
    <property type="nucleotide sequence ID" value="NZ_BMUG01000004.1"/>
</dbReference>
<comment type="caution">
    <text evidence="7">The sequence shown here is derived from an EMBL/GenBank/DDBJ whole genome shotgun (WGS) entry which is preliminary data.</text>
</comment>
<dbReference type="Gene3D" id="3.20.20.80">
    <property type="entry name" value="Glycosidases"/>
    <property type="match status" value="1"/>
</dbReference>
<feature type="compositionally biased region" description="Polar residues" evidence="4">
    <location>
        <begin position="75"/>
        <end position="84"/>
    </location>
</feature>
<keyword evidence="5" id="KW-0732">Signal</keyword>
<feature type="compositionally biased region" description="Low complexity" evidence="4">
    <location>
        <begin position="32"/>
        <end position="41"/>
    </location>
</feature>
<feature type="signal peptide" evidence="5">
    <location>
        <begin position="1"/>
        <end position="25"/>
    </location>
</feature>
<comment type="similarity">
    <text evidence="3">Belongs to the glycosyl hydrolase 5 (cellulase A) family.</text>
</comment>
<evidence type="ECO:0000313" key="8">
    <source>
        <dbReference type="Proteomes" id="UP000498740"/>
    </source>
</evidence>
<dbReference type="PANTHER" id="PTHR31263">
    <property type="entry name" value="CELLULASE FAMILY PROTEIN (AFU_ORTHOLOGUE AFUA_5G14560)"/>
    <property type="match status" value="1"/>
</dbReference>
<protein>
    <recommendedName>
        <fullName evidence="6">Glycoside hydrolase family 5 domain-containing protein</fullName>
    </recommendedName>
</protein>
<dbReference type="PANTHER" id="PTHR31263:SF0">
    <property type="entry name" value="CELLULASE FAMILY PROTEIN (AFU_ORTHOLOGUE AFUA_5G14560)"/>
    <property type="match status" value="1"/>
</dbReference>
<reference evidence="7 8" key="1">
    <citation type="submission" date="2020-05" db="EMBL/GenBank/DDBJ databases">
        <title>Whole genome shotgun sequence of Streptomyces microflavus NBRC 13062.</title>
        <authorList>
            <person name="Komaki H."/>
            <person name="Tamura T."/>
        </authorList>
    </citation>
    <scope>NUCLEOTIDE SEQUENCE [LARGE SCALE GENOMIC DNA]</scope>
    <source>
        <strain evidence="7 8">NBRC 13062</strain>
    </source>
</reference>
<evidence type="ECO:0000256" key="3">
    <source>
        <dbReference type="RuleBase" id="RU361153"/>
    </source>
</evidence>
<dbReference type="EMBL" id="BLWD01000001">
    <property type="protein sequence ID" value="GFN07227.1"/>
    <property type="molecule type" value="Genomic_DNA"/>
</dbReference>
<evidence type="ECO:0000259" key="6">
    <source>
        <dbReference type="Pfam" id="PF00150"/>
    </source>
</evidence>
<dbReference type="InterPro" id="IPR001547">
    <property type="entry name" value="Glyco_hydro_5"/>
</dbReference>
<dbReference type="Pfam" id="PF00150">
    <property type="entry name" value="Cellulase"/>
    <property type="match status" value="1"/>
</dbReference>
<evidence type="ECO:0000256" key="4">
    <source>
        <dbReference type="SAM" id="MobiDB-lite"/>
    </source>
</evidence>
<sequence length="635" mass="68913">MRTRLLAPLVLLLTGALLSPTSATARPERPEPAAAATTPAADPAPLPGWTPPLSTRGRYIVDADGRRFKLRSGNWHGSSGTWNGEGSPDDPANNHAGEVGHRAPLGLDRMPMAEIITDFRRLGLNSVRLPFSNEMIGDTQPVSGLTANPQLNGLRPLEVFDRAVGALTDAGFAVILNNHSTKSRWCCGVDGSERWNSGQSTQKWVDDWLLLAERYRSNPRVVGADLRNEVRRDVWDDPNWGLGDAHDWAAAAQQAGDRILKDANPDLLIMIEGINWAGIPVDGFWRDRPHLKPVATLSHTLVRSHKLVYAAHYYGYTGPRHSGATGIGETSDPRYRDLGRTELFAEMRRSAAYVAGTPDQHFTAPVWISEFGVAKDADARDRAWFTDTVDFLVEHDLDFAYWPLVGFHENDRGNQWGLIRYAADGTRRSVLDTDDWRGASWRALASASGRQGVVEPVRSWSMLKATHADANRSLRAAADWDSGARKLTCPDDQRLIGISRRGQGGLCTDAGAAALGASGALSRVTSEAGVTTDWARGFTKYQCAEGQFMTGYSVRGDRVSAVLCSPARIALAGPGRTLWDDRGDSRPSSGEGGDYATGFHKAQCRADEYAAGIAFSTAVGRAGTPDALYCRGLPG</sequence>
<organism evidence="7 8">
    <name type="scientific">Streptomyces microflavus</name>
    <name type="common">Streptomyces lipmanii</name>
    <dbReference type="NCBI Taxonomy" id="1919"/>
    <lineage>
        <taxon>Bacteria</taxon>
        <taxon>Bacillati</taxon>
        <taxon>Actinomycetota</taxon>
        <taxon>Actinomycetes</taxon>
        <taxon>Kitasatosporales</taxon>
        <taxon>Streptomycetaceae</taxon>
        <taxon>Streptomyces</taxon>
    </lineage>
</organism>
<proteinExistence type="inferred from homology"/>
<keyword evidence="1 3" id="KW-0378">Hydrolase</keyword>
<feature type="region of interest" description="Disordered" evidence="4">
    <location>
        <begin position="22"/>
        <end position="55"/>
    </location>
</feature>
<accession>A0A7J0CZM9</accession>
<evidence type="ECO:0000256" key="2">
    <source>
        <dbReference type="ARBA" id="ARBA00023295"/>
    </source>
</evidence>